<reference evidence="6" key="1">
    <citation type="submission" date="2022-10" db="EMBL/GenBank/DDBJ databases">
        <title>The WGS of Solirubrobacter phytolaccae KCTC 29190.</title>
        <authorList>
            <person name="Jiang Z."/>
        </authorList>
    </citation>
    <scope>NUCLEOTIDE SEQUENCE</scope>
    <source>
        <strain evidence="6">KCTC 29190</strain>
    </source>
</reference>
<feature type="domain" description="ABC transporter" evidence="5">
    <location>
        <begin position="334"/>
        <end position="538"/>
    </location>
</feature>
<dbReference type="FunFam" id="3.40.50.300:FF:000011">
    <property type="entry name" value="Putative ABC transporter ATP-binding component"/>
    <property type="match status" value="1"/>
</dbReference>
<protein>
    <submittedName>
        <fullName evidence="6">ATP-binding cassette domain-containing protein</fullName>
    </submittedName>
</protein>
<accession>A0A9X3S7T3</accession>
<dbReference type="CDD" id="cd03221">
    <property type="entry name" value="ABCF_EF-3"/>
    <property type="match status" value="2"/>
</dbReference>
<dbReference type="Gene3D" id="3.40.50.300">
    <property type="entry name" value="P-loop containing nucleotide triphosphate hydrolases"/>
    <property type="match status" value="2"/>
</dbReference>
<dbReference type="GO" id="GO:0016887">
    <property type="term" value="F:ATP hydrolysis activity"/>
    <property type="evidence" value="ECO:0007669"/>
    <property type="project" value="InterPro"/>
</dbReference>
<dbReference type="PANTHER" id="PTHR19211:SF6">
    <property type="entry name" value="BLL7188 PROTEIN"/>
    <property type="match status" value="1"/>
</dbReference>
<keyword evidence="7" id="KW-1185">Reference proteome</keyword>
<dbReference type="PROSITE" id="PS50893">
    <property type="entry name" value="ABC_TRANSPORTER_2"/>
    <property type="match status" value="2"/>
</dbReference>
<feature type="domain" description="ABC transporter" evidence="5">
    <location>
        <begin position="2"/>
        <end position="247"/>
    </location>
</feature>
<keyword evidence="3 6" id="KW-0067">ATP-binding</keyword>
<organism evidence="6 7">
    <name type="scientific">Solirubrobacter phytolaccae</name>
    <dbReference type="NCBI Taxonomy" id="1404360"/>
    <lineage>
        <taxon>Bacteria</taxon>
        <taxon>Bacillati</taxon>
        <taxon>Actinomycetota</taxon>
        <taxon>Thermoleophilia</taxon>
        <taxon>Solirubrobacterales</taxon>
        <taxon>Solirubrobacteraceae</taxon>
        <taxon>Solirubrobacter</taxon>
    </lineage>
</organism>
<sequence>MLKGTDLMQSHDGAPLFDGLSLTLDDGARAALVGPNGVGKTTLLRLLAGVDAPERGAVALGVGDRASYLPQDVLDPRATIDDLLRRALGEVWEVRLELDAHEHDLTDFDAYGDAQARFEALGGWALEARLDEARRRLAIEHLDRGARLGELSGGEAARCLLASVLLGDPTVLLLDEPTNHLDADGRAWLAEWLEGFDGTLLTVSHDRDFLDATVDRIYELSPEGLEAYEGGYTAYREERARRRERLALVVEAQEKKRKRLEADIAMTARQAQYTERTIPRAIAPKFKRYAKKVAKKSKAREHRLQREMQAETWVRAPREPAAFKVQLESDGGGKRLVAALRGVTVPGVLEGVDLTLHAGDRVALVGPNGSGKSTLLHLLSGRVVPADGDVDVRGETRLLPQVGVAEVPAGTLGGAPVADGAELGLLAWFRAQTSLPEAEARTLLAHYRLGSDAIDRPLARLSPGERARVHVAAIVGGGAELILLDEPTNHLDFDTLEVIEAALRGYRGTLVVATHDRPMIDAIDCERVICVRSRRIEE</sequence>
<proteinExistence type="predicted"/>
<evidence type="ECO:0000256" key="1">
    <source>
        <dbReference type="ARBA" id="ARBA00022737"/>
    </source>
</evidence>
<evidence type="ECO:0000313" key="6">
    <source>
        <dbReference type="EMBL" id="MDA0180708.1"/>
    </source>
</evidence>
<dbReference type="Proteomes" id="UP001147653">
    <property type="component" value="Unassembled WGS sequence"/>
</dbReference>
<feature type="coiled-coil region" evidence="4">
    <location>
        <begin position="243"/>
        <end position="270"/>
    </location>
</feature>
<dbReference type="SMART" id="SM00382">
    <property type="entry name" value="AAA"/>
    <property type="match status" value="2"/>
</dbReference>
<dbReference type="GO" id="GO:0005524">
    <property type="term" value="F:ATP binding"/>
    <property type="evidence" value="ECO:0007669"/>
    <property type="project" value="UniProtKB-KW"/>
</dbReference>
<evidence type="ECO:0000256" key="4">
    <source>
        <dbReference type="SAM" id="Coils"/>
    </source>
</evidence>
<dbReference type="PANTHER" id="PTHR19211">
    <property type="entry name" value="ATP-BINDING TRANSPORT PROTEIN-RELATED"/>
    <property type="match status" value="1"/>
</dbReference>
<evidence type="ECO:0000313" key="7">
    <source>
        <dbReference type="Proteomes" id="UP001147653"/>
    </source>
</evidence>
<evidence type="ECO:0000256" key="2">
    <source>
        <dbReference type="ARBA" id="ARBA00022741"/>
    </source>
</evidence>
<name>A0A9X3S7T3_9ACTN</name>
<keyword evidence="2" id="KW-0547">Nucleotide-binding</keyword>
<dbReference type="SUPFAM" id="SSF52540">
    <property type="entry name" value="P-loop containing nucleoside triphosphate hydrolases"/>
    <property type="match status" value="2"/>
</dbReference>
<dbReference type="InterPro" id="IPR003439">
    <property type="entry name" value="ABC_transporter-like_ATP-bd"/>
</dbReference>
<dbReference type="RefSeq" id="WP_270025022.1">
    <property type="nucleotide sequence ID" value="NZ_JAPDDP010000015.1"/>
</dbReference>
<dbReference type="AlphaFoldDB" id="A0A9X3S7T3"/>
<gene>
    <name evidence="6" type="ORF">OJ997_10425</name>
</gene>
<dbReference type="Pfam" id="PF00005">
    <property type="entry name" value="ABC_tran"/>
    <property type="match status" value="2"/>
</dbReference>
<dbReference type="EMBL" id="JAPDDP010000015">
    <property type="protein sequence ID" value="MDA0180708.1"/>
    <property type="molecule type" value="Genomic_DNA"/>
</dbReference>
<evidence type="ECO:0000259" key="5">
    <source>
        <dbReference type="PROSITE" id="PS50893"/>
    </source>
</evidence>
<dbReference type="InterPro" id="IPR027417">
    <property type="entry name" value="P-loop_NTPase"/>
</dbReference>
<keyword evidence="4" id="KW-0175">Coiled coil</keyword>
<keyword evidence="1" id="KW-0677">Repeat</keyword>
<evidence type="ECO:0000256" key="3">
    <source>
        <dbReference type="ARBA" id="ARBA00022840"/>
    </source>
</evidence>
<comment type="caution">
    <text evidence="6">The sequence shown here is derived from an EMBL/GenBank/DDBJ whole genome shotgun (WGS) entry which is preliminary data.</text>
</comment>
<dbReference type="InterPro" id="IPR050611">
    <property type="entry name" value="ABCF"/>
</dbReference>
<dbReference type="InterPro" id="IPR003593">
    <property type="entry name" value="AAA+_ATPase"/>
</dbReference>